<dbReference type="Gene3D" id="2.130.10.10">
    <property type="entry name" value="YVTN repeat-like/Quinoprotein amine dehydrogenase"/>
    <property type="match status" value="2"/>
</dbReference>
<dbReference type="InterPro" id="IPR001680">
    <property type="entry name" value="WD40_rpt"/>
</dbReference>
<evidence type="ECO:0008006" key="4">
    <source>
        <dbReference type="Google" id="ProtNLM"/>
    </source>
</evidence>
<sequence length="343" mass="35374">MTPNPDLPATRAAAVRAPHLVLPGLAVDDLWLAADGAVVAVLTGSDSTGTGSVLFLDTATGAERGAIPVGPGEVAVVSAEWTAVAGQENHAGEVVVRRTLTGEFVAQLNPHGPGGVHALALADRGDLGASIGEDGEVALWQPANGAVFATLRPTDEVDLECCTLTFSPNGRVLAVRTGPDALELWTTSPRRFLEVLPETGLPVFSPDGRWVAAAGAAIRLYDLHGLLEPEALLGRGPLAFTPDGALMVAVTPDGSTEIWRTDPPQPATHLRGRHPRLSPDGRAIAVVATESEILLAEPATGRTTARLTGIRGEVQSLTVGPAGSVVVAACSDAAIRVWRTDTA</sequence>
<dbReference type="RefSeq" id="WP_344602568.1">
    <property type="nucleotide sequence ID" value="NZ_BAAAHE010000008.1"/>
</dbReference>
<protein>
    <recommendedName>
        <fullName evidence="4">WD40 repeat protein</fullName>
    </recommendedName>
</protein>
<dbReference type="InterPro" id="IPR015943">
    <property type="entry name" value="WD40/YVTN_repeat-like_dom_sf"/>
</dbReference>
<dbReference type="Pfam" id="PF00400">
    <property type="entry name" value="WD40"/>
    <property type="match status" value="1"/>
</dbReference>
<comment type="caution">
    <text evidence="2">The sequence shown here is derived from an EMBL/GenBank/DDBJ whole genome shotgun (WGS) entry which is preliminary data.</text>
</comment>
<evidence type="ECO:0000256" key="1">
    <source>
        <dbReference type="PROSITE-ProRule" id="PRU00221"/>
    </source>
</evidence>
<dbReference type="PANTHER" id="PTHR19879:SF9">
    <property type="entry name" value="TRANSCRIPTION INITIATION FACTOR TFIID SUBUNIT 5"/>
    <property type="match status" value="1"/>
</dbReference>
<dbReference type="InterPro" id="IPR011047">
    <property type="entry name" value="Quinoprotein_ADH-like_sf"/>
</dbReference>
<dbReference type="SUPFAM" id="SSF50998">
    <property type="entry name" value="Quinoprotein alcohol dehydrogenase-like"/>
    <property type="match status" value="1"/>
</dbReference>
<organism evidence="2 3">
    <name type="scientific">Sporichthya brevicatena</name>
    <dbReference type="NCBI Taxonomy" id="171442"/>
    <lineage>
        <taxon>Bacteria</taxon>
        <taxon>Bacillati</taxon>
        <taxon>Actinomycetota</taxon>
        <taxon>Actinomycetes</taxon>
        <taxon>Sporichthyales</taxon>
        <taxon>Sporichthyaceae</taxon>
        <taxon>Sporichthya</taxon>
    </lineage>
</organism>
<reference evidence="2 3" key="1">
    <citation type="journal article" date="2019" name="Int. J. Syst. Evol. Microbiol.">
        <title>The Global Catalogue of Microorganisms (GCM) 10K type strain sequencing project: providing services to taxonomists for standard genome sequencing and annotation.</title>
        <authorList>
            <consortium name="The Broad Institute Genomics Platform"/>
            <consortium name="The Broad Institute Genome Sequencing Center for Infectious Disease"/>
            <person name="Wu L."/>
            <person name="Ma J."/>
        </authorList>
    </citation>
    <scope>NUCLEOTIDE SEQUENCE [LARGE SCALE GENOMIC DNA]</scope>
    <source>
        <strain evidence="2 3">JCM 10671</strain>
    </source>
</reference>
<accession>A0ABN1GGQ6</accession>
<keyword evidence="3" id="KW-1185">Reference proteome</keyword>
<gene>
    <name evidence="2" type="ORF">GCM10009547_11570</name>
</gene>
<proteinExistence type="predicted"/>
<dbReference type="Proteomes" id="UP001500957">
    <property type="component" value="Unassembled WGS sequence"/>
</dbReference>
<name>A0ABN1GGQ6_9ACTN</name>
<dbReference type="PANTHER" id="PTHR19879">
    <property type="entry name" value="TRANSCRIPTION INITIATION FACTOR TFIID"/>
    <property type="match status" value="1"/>
</dbReference>
<evidence type="ECO:0000313" key="3">
    <source>
        <dbReference type="Proteomes" id="UP001500957"/>
    </source>
</evidence>
<feature type="repeat" description="WD" evidence="1">
    <location>
        <begin position="307"/>
        <end position="343"/>
    </location>
</feature>
<keyword evidence="1" id="KW-0853">WD repeat</keyword>
<dbReference type="PROSITE" id="PS50082">
    <property type="entry name" value="WD_REPEATS_2"/>
    <property type="match status" value="1"/>
</dbReference>
<dbReference type="SMART" id="SM00320">
    <property type="entry name" value="WD40"/>
    <property type="match status" value="3"/>
</dbReference>
<dbReference type="PROSITE" id="PS50294">
    <property type="entry name" value="WD_REPEATS_REGION"/>
    <property type="match status" value="1"/>
</dbReference>
<evidence type="ECO:0000313" key="2">
    <source>
        <dbReference type="EMBL" id="GAA0611207.1"/>
    </source>
</evidence>
<dbReference type="EMBL" id="BAAAHE010000008">
    <property type="protein sequence ID" value="GAA0611207.1"/>
    <property type="molecule type" value="Genomic_DNA"/>
</dbReference>